<gene>
    <name evidence="1" type="ORF">NDU88_006095</name>
</gene>
<protein>
    <submittedName>
        <fullName evidence="1">Uncharacterized protein</fullName>
    </submittedName>
</protein>
<evidence type="ECO:0000313" key="2">
    <source>
        <dbReference type="Proteomes" id="UP001066276"/>
    </source>
</evidence>
<evidence type="ECO:0000313" key="1">
    <source>
        <dbReference type="EMBL" id="KAJ1210733.1"/>
    </source>
</evidence>
<comment type="caution">
    <text evidence="1">The sequence shown here is derived from an EMBL/GenBank/DDBJ whole genome shotgun (WGS) entry which is preliminary data.</text>
</comment>
<organism evidence="1 2">
    <name type="scientific">Pleurodeles waltl</name>
    <name type="common">Iberian ribbed newt</name>
    <dbReference type="NCBI Taxonomy" id="8319"/>
    <lineage>
        <taxon>Eukaryota</taxon>
        <taxon>Metazoa</taxon>
        <taxon>Chordata</taxon>
        <taxon>Craniata</taxon>
        <taxon>Vertebrata</taxon>
        <taxon>Euteleostomi</taxon>
        <taxon>Amphibia</taxon>
        <taxon>Batrachia</taxon>
        <taxon>Caudata</taxon>
        <taxon>Salamandroidea</taxon>
        <taxon>Salamandridae</taxon>
        <taxon>Pleurodelinae</taxon>
        <taxon>Pleurodeles</taxon>
    </lineage>
</organism>
<name>A0AAV7WBG5_PLEWA</name>
<accession>A0AAV7WBG5</accession>
<dbReference type="AlphaFoldDB" id="A0AAV7WBG5"/>
<proteinExistence type="predicted"/>
<reference evidence="1" key="1">
    <citation type="journal article" date="2022" name="bioRxiv">
        <title>Sequencing and chromosome-scale assembly of the giantPleurodeles waltlgenome.</title>
        <authorList>
            <person name="Brown T."/>
            <person name="Elewa A."/>
            <person name="Iarovenko S."/>
            <person name="Subramanian E."/>
            <person name="Araus A.J."/>
            <person name="Petzold A."/>
            <person name="Susuki M."/>
            <person name="Suzuki K.-i.T."/>
            <person name="Hayashi T."/>
            <person name="Toyoda A."/>
            <person name="Oliveira C."/>
            <person name="Osipova E."/>
            <person name="Leigh N.D."/>
            <person name="Simon A."/>
            <person name="Yun M.H."/>
        </authorList>
    </citation>
    <scope>NUCLEOTIDE SEQUENCE</scope>
    <source>
        <strain evidence="1">20211129_DDA</strain>
        <tissue evidence="1">Liver</tissue>
    </source>
</reference>
<sequence>MESPTHRVLAPEYECRGGREDGEGVSDLRKYTVKDFCHLLVARRPRMESPTHRVLAPEYECRGGREVFKMRRGS</sequence>
<dbReference type="EMBL" id="JANPWB010000002">
    <property type="protein sequence ID" value="KAJ1210733.1"/>
    <property type="molecule type" value="Genomic_DNA"/>
</dbReference>
<dbReference type="Proteomes" id="UP001066276">
    <property type="component" value="Chromosome 1_2"/>
</dbReference>
<keyword evidence="2" id="KW-1185">Reference proteome</keyword>